<keyword evidence="2" id="KW-0479">Metal-binding</keyword>
<reference evidence="8 9" key="1">
    <citation type="journal article" date="2012" name="Science">
        <title>The Paleozoic origin of enzymatic lignin decomposition reconstructed from 31 fungal genomes.</title>
        <authorList>
            <person name="Floudas D."/>
            <person name="Binder M."/>
            <person name="Riley R."/>
            <person name="Barry K."/>
            <person name="Blanchette R.A."/>
            <person name="Henrissat B."/>
            <person name="Martinez A.T."/>
            <person name="Otillar R."/>
            <person name="Spatafora J.W."/>
            <person name="Yadav J.S."/>
            <person name="Aerts A."/>
            <person name="Benoit I."/>
            <person name="Boyd A."/>
            <person name="Carlson A."/>
            <person name="Copeland A."/>
            <person name="Coutinho P.M."/>
            <person name="de Vries R.P."/>
            <person name="Ferreira P."/>
            <person name="Findley K."/>
            <person name="Foster B."/>
            <person name="Gaskell J."/>
            <person name="Glotzer D."/>
            <person name="Gorecki P."/>
            <person name="Heitman J."/>
            <person name="Hesse C."/>
            <person name="Hori C."/>
            <person name="Igarashi K."/>
            <person name="Jurgens J.A."/>
            <person name="Kallen N."/>
            <person name="Kersten P."/>
            <person name="Kohler A."/>
            <person name="Kuees U."/>
            <person name="Kumar T.K.A."/>
            <person name="Kuo A."/>
            <person name="LaButti K."/>
            <person name="Larrondo L.F."/>
            <person name="Lindquist E."/>
            <person name="Ling A."/>
            <person name="Lombard V."/>
            <person name="Lucas S."/>
            <person name="Lundell T."/>
            <person name="Martin R."/>
            <person name="McLaughlin D.J."/>
            <person name="Morgenstern I."/>
            <person name="Morin E."/>
            <person name="Murat C."/>
            <person name="Nagy L.G."/>
            <person name="Nolan M."/>
            <person name="Ohm R.A."/>
            <person name="Patyshakuliyeva A."/>
            <person name="Rokas A."/>
            <person name="Ruiz-Duenas F.J."/>
            <person name="Sabat G."/>
            <person name="Salamov A."/>
            <person name="Samejima M."/>
            <person name="Schmutz J."/>
            <person name="Slot J.C."/>
            <person name="St John F."/>
            <person name="Stenlid J."/>
            <person name="Sun H."/>
            <person name="Sun S."/>
            <person name="Syed K."/>
            <person name="Tsang A."/>
            <person name="Wiebenga A."/>
            <person name="Young D."/>
            <person name="Pisabarro A."/>
            <person name="Eastwood D.C."/>
            <person name="Martin F."/>
            <person name="Cullen D."/>
            <person name="Grigoriev I.V."/>
            <person name="Hibbett D.S."/>
        </authorList>
    </citation>
    <scope>NUCLEOTIDE SEQUENCE [LARGE SCALE GENOMIC DNA]</scope>
    <source>
        <strain evidence="8 9">DJM-731 SS1</strain>
    </source>
</reference>
<dbReference type="GO" id="GO:0003677">
    <property type="term" value="F:DNA binding"/>
    <property type="evidence" value="ECO:0007669"/>
    <property type="project" value="InterPro"/>
</dbReference>
<evidence type="ECO:0000256" key="6">
    <source>
        <dbReference type="SAM" id="MobiDB-lite"/>
    </source>
</evidence>
<dbReference type="AlphaFoldDB" id="M5FTJ1"/>
<name>M5FTJ1_DACPD</name>
<feature type="domain" description="PARP-type" evidence="7">
    <location>
        <begin position="13"/>
        <end position="103"/>
    </location>
</feature>
<gene>
    <name evidence="8" type="ORF">DACRYDRAFT_23948</name>
</gene>
<dbReference type="GO" id="GO:0005634">
    <property type="term" value="C:nucleus"/>
    <property type="evidence" value="ECO:0007669"/>
    <property type="project" value="UniProtKB-SubCell"/>
</dbReference>
<dbReference type="OrthoDB" id="429950at2759"/>
<dbReference type="RefSeq" id="XP_040626306.1">
    <property type="nucleotide sequence ID" value="XM_040773477.1"/>
</dbReference>
<keyword evidence="9" id="KW-1185">Reference proteome</keyword>
<dbReference type="Pfam" id="PF00645">
    <property type="entry name" value="zf-PARP"/>
    <property type="match status" value="1"/>
</dbReference>
<dbReference type="PROSITE" id="PS50064">
    <property type="entry name" value="ZF_PARP_2"/>
    <property type="match status" value="1"/>
</dbReference>
<dbReference type="GeneID" id="63688539"/>
<evidence type="ECO:0000313" key="8">
    <source>
        <dbReference type="EMBL" id="EJT99408.1"/>
    </source>
</evidence>
<dbReference type="Proteomes" id="UP000030653">
    <property type="component" value="Unassembled WGS sequence"/>
</dbReference>
<dbReference type="InterPro" id="IPR001510">
    <property type="entry name" value="Znf_PARP"/>
</dbReference>
<feature type="region of interest" description="Disordered" evidence="6">
    <location>
        <begin position="99"/>
        <end position="253"/>
    </location>
</feature>
<evidence type="ECO:0000313" key="9">
    <source>
        <dbReference type="Proteomes" id="UP000030653"/>
    </source>
</evidence>
<accession>M5FTJ1</accession>
<dbReference type="Gene3D" id="3.30.1740.10">
    <property type="entry name" value="Zinc finger, PARP-type"/>
    <property type="match status" value="1"/>
</dbReference>
<dbReference type="STRING" id="1858805.M5FTJ1"/>
<evidence type="ECO:0000256" key="3">
    <source>
        <dbReference type="ARBA" id="ARBA00022771"/>
    </source>
</evidence>
<keyword evidence="3" id="KW-0863">Zinc-finger</keyword>
<evidence type="ECO:0000256" key="5">
    <source>
        <dbReference type="ARBA" id="ARBA00023242"/>
    </source>
</evidence>
<evidence type="ECO:0000259" key="7">
    <source>
        <dbReference type="PROSITE" id="PS50064"/>
    </source>
</evidence>
<keyword evidence="5" id="KW-0539">Nucleus</keyword>
<evidence type="ECO:0000256" key="1">
    <source>
        <dbReference type="ARBA" id="ARBA00004123"/>
    </source>
</evidence>
<dbReference type="SMART" id="SM01336">
    <property type="entry name" value="zf-PARP"/>
    <property type="match status" value="1"/>
</dbReference>
<evidence type="ECO:0000256" key="2">
    <source>
        <dbReference type="ARBA" id="ARBA00022723"/>
    </source>
</evidence>
<organism evidence="8 9">
    <name type="scientific">Dacryopinax primogenitus (strain DJM 731)</name>
    <name type="common">Brown rot fungus</name>
    <dbReference type="NCBI Taxonomy" id="1858805"/>
    <lineage>
        <taxon>Eukaryota</taxon>
        <taxon>Fungi</taxon>
        <taxon>Dikarya</taxon>
        <taxon>Basidiomycota</taxon>
        <taxon>Agaricomycotina</taxon>
        <taxon>Dacrymycetes</taxon>
        <taxon>Dacrymycetales</taxon>
        <taxon>Dacrymycetaceae</taxon>
        <taxon>Dacryopinax</taxon>
    </lineage>
</organism>
<dbReference type="InterPro" id="IPR036957">
    <property type="entry name" value="Znf_PARP_sf"/>
</dbReference>
<feature type="compositionally biased region" description="Acidic residues" evidence="6">
    <location>
        <begin position="198"/>
        <end position="221"/>
    </location>
</feature>
<dbReference type="OMA" id="CKNKECQ"/>
<dbReference type="SUPFAM" id="SSF57716">
    <property type="entry name" value="Glucocorticoid receptor-like (DNA-binding domain)"/>
    <property type="match status" value="1"/>
</dbReference>
<dbReference type="GO" id="GO:0008270">
    <property type="term" value="F:zinc ion binding"/>
    <property type="evidence" value="ECO:0007669"/>
    <property type="project" value="UniProtKB-KW"/>
</dbReference>
<comment type="subcellular location">
    <subcellularLocation>
        <location evidence="1">Nucleus</location>
    </subcellularLocation>
</comment>
<sequence length="253" mass="29076">MSDEEGPGRKTAYRIEYASSARSKCKGPKPCSGSPIAKGIMRVGTLVDIKGIQSFQWRHFGCVTDRFMGNILKSVGEIEELDGYEDLKLEDQEKVKKAFETRTIEPEDIPESAKKPEADGEGEEEEKPKKKRTTKKTDKDEEEGEPKKKRATKKTDKNEEEEEPKKKRETKKKAKDEDEEDEPPKKRVRKAKPKKKDEDEDEDEEPEYQEEDDDDEEDEEEEKPKKRAKKAAAKPADKAKTGGRKVRKTARLF</sequence>
<evidence type="ECO:0000256" key="4">
    <source>
        <dbReference type="ARBA" id="ARBA00022833"/>
    </source>
</evidence>
<dbReference type="EMBL" id="JH795870">
    <property type="protein sequence ID" value="EJT99408.1"/>
    <property type="molecule type" value="Genomic_DNA"/>
</dbReference>
<keyword evidence="4" id="KW-0862">Zinc</keyword>
<dbReference type="HOGENOM" id="CLU_045993_2_0_1"/>
<proteinExistence type="predicted"/>
<feature type="compositionally biased region" description="Basic residues" evidence="6">
    <location>
        <begin position="241"/>
        <end position="253"/>
    </location>
</feature>
<protein>
    <submittedName>
        <fullName evidence="8">Zf-PARP-domain-containing protein</fullName>
    </submittedName>
</protein>
<feature type="compositionally biased region" description="Basic and acidic residues" evidence="6">
    <location>
        <begin position="99"/>
        <end position="118"/>
    </location>
</feature>